<dbReference type="InterPro" id="IPR023058">
    <property type="entry name" value="PPIase_PpiC_CS"/>
</dbReference>
<evidence type="ECO:0000256" key="7">
    <source>
        <dbReference type="ARBA" id="ARBA00023136"/>
    </source>
</evidence>
<dbReference type="InterPro" id="IPR046357">
    <property type="entry name" value="PPIase_dom_sf"/>
</dbReference>
<dbReference type="SUPFAM" id="SSF109998">
    <property type="entry name" value="Triger factor/SurA peptide-binding domain-like"/>
    <property type="match status" value="1"/>
</dbReference>
<protein>
    <recommendedName>
        <fullName evidence="11">Foldase protein PrsA</fullName>
        <ecNumber evidence="11">5.2.1.8</ecNumber>
    </recommendedName>
</protein>
<dbReference type="InterPro" id="IPR050245">
    <property type="entry name" value="PrsA_foldase"/>
</dbReference>
<evidence type="ECO:0000313" key="16">
    <source>
        <dbReference type="Proteomes" id="UP001649381"/>
    </source>
</evidence>
<dbReference type="InterPro" id="IPR027304">
    <property type="entry name" value="Trigger_fact/SurA_dom_sf"/>
</dbReference>
<comment type="subcellular location">
    <subcellularLocation>
        <location evidence="2 11">Cell membrane</location>
        <topology evidence="2 11">Lipid-anchor</topology>
    </subcellularLocation>
</comment>
<evidence type="ECO:0000256" key="10">
    <source>
        <dbReference type="ARBA" id="ARBA00023288"/>
    </source>
</evidence>
<feature type="signal peptide" evidence="13">
    <location>
        <begin position="1"/>
        <end position="19"/>
    </location>
</feature>
<evidence type="ECO:0000256" key="6">
    <source>
        <dbReference type="ARBA" id="ARBA00023110"/>
    </source>
</evidence>
<keyword evidence="6 11" id="KW-0697">Rotamase</keyword>
<keyword evidence="8 11" id="KW-0564">Palmitate</keyword>
<evidence type="ECO:0000256" key="9">
    <source>
        <dbReference type="ARBA" id="ARBA00023235"/>
    </source>
</evidence>
<feature type="compositionally biased region" description="Basic and acidic residues" evidence="12">
    <location>
        <begin position="181"/>
        <end position="194"/>
    </location>
</feature>
<feature type="chain" id="PRO_5047370766" description="Foldase protein PrsA" evidence="13">
    <location>
        <begin position="20"/>
        <end position="305"/>
    </location>
</feature>
<feature type="region of interest" description="Disordered" evidence="12">
    <location>
        <begin position="181"/>
        <end position="201"/>
    </location>
</feature>
<dbReference type="RefSeq" id="WP_236330412.1">
    <property type="nucleotide sequence ID" value="NZ_JAKIJS010000001.1"/>
</dbReference>
<dbReference type="SUPFAM" id="SSF54534">
    <property type="entry name" value="FKBP-like"/>
    <property type="match status" value="1"/>
</dbReference>
<proteinExistence type="inferred from homology"/>
<dbReference type="PROSITE" id="PS50198">
    <property type="entry name" value="PPIC_PPIASE_2"/>
    <property type="match status" value="1"/>
</dbReference>
<comment type="similarity">
    <text evidence="3 11">Belongs to the PrsA family.</text>
</comment>
<evidence type="ECO:0000256" key="2">
    <source>
        <dbReference type="ARBA" id="ARBA00004193"/>
    </source>
</evidence>
<dbReference type="InterPro" id="IPR000297">
    <property type="entry name" value="PPIase_PpiC"/>
</dbReference>
<sequence length="305" mass="34734">MKKWILSVAAATAIFGVAACSNDNGESGDSKVLVETSEGNVTQDDFYKELKKQPQSEQMLKELVQYKVLSEKYKVSDKELDKEIDYLKSQFGGEDGFKNALEQSGIKGEDELRDVVKRNLVFFKAQTDGMEVSEKEMKKMYEEQYKVEEVEARHILVKEEKTAKEVKQKLEDGGDFAKLAKEYSTDPGSKDKGGELGSFGRGQMVPEFEQVAFSLEKGKISDPVKSQHGFHIIEVLEQKTQSFEDAKYQIKKTILQQKAQEQAQKNPNENPIDKALEDADIKVKVDEYKDLFKKQDDNKEKEDEK</sequence>
<evidence type="ECO:0000256" key="13">
    <source>
        <dbReference type="SAM" id="SignalP"/>
    </source>
</evidence>
<dbReference type="PANTHER" id="PTHR47245:SF1">
    <property type="entry name" value="FOLDASE PROTEIN PRSA"/>
    <property type="match status" value="1"/>
</dbReference>
<dbReference type="GO" id="GO:0003755">
    <property type="term" value="F:peptidyl-prolyl cis-trans isomerase activity"/>
    <property type="evidence" value="ECO:0007669"/>
    <property type="project" value="UniProtKB-EC"/>
</dbReference>
<dbReference type="EC" id="5.2.1.8" evidence="11"/>
<dbReference type="HAMAP" id="MF_01145">
    <property type="entry name" value="Foldase_PrsA"/>
    <property type="match status" value="1"/>
</dbReference>
<dbReference type="Gene3D" id="3.10.50.40">
    <property type="match status" value="1"/>
</dbReference>
<feature type="domain" description="PpiC" evidence="14">
    <location>
        <begin position="147"/>
        <end position="237"/>
    </location>
</feature>
<evidence type="ECO:0000313" key="15">
    <source>
        <dbReference type="EMBL" id="MCF6136170.1"/>
    </source>
</evidence>
<keyword evidence="9 11" id="KW-0413">Isomerase</keyword>
<evidence type="ECO:0000259" key="14">
    <source>
        <dbReference type="PROSITE" id="PS50198"/>
    </source>
</evidence>
<dbReference type="PROSITE" id="PS51257">
    <property type="entry name" value="PROKAR_LIPOPROTEIN"/>
    <property type="match status" value="1"/>
</dbReference>
<evidence type="ECO:0000256" key="12">
    <source>
        <dbReference type="SAM" id="MobiDB-lite"/>
    </source>
</evidence>
<dbReference type="Proteomes" id="UP001649381">
    <property type="component" value="Unassembled WGS sequence"/>
</dbReference>
<keyword evidence="16" id="KW-1185">Reference proteome</keyword>
<comment type="catalytic activity">
    <reaction evidence="1 11">
        <text>[protein]-peptidylproline (omega=180) = [protein]-peptidylproline (omega=0)</text>
        <dbReference type="Rhea" id="RHEA:16237"/>
        <dbReference type="Rhea" id="RHEA-COMP:10747"/>
        <dbReference type="Rhea" id="RHEA-COMP:10748"/>
        <dbReference type="ChEBI" id="CHEBI:83833"/>
        <dbReference type="ChEBI" id="CHEBI:83834"/>
        <dbReference type="EC" id="5.2.1.8"/>
    </reaction>
</comment>
<feature type="region of interest" description="Disordered" evidence="12">
    <location>
        <begin position="259"/>
        <end position="278"/>
    </location>
</feature>
<evidence type="ECO:0000256" key="8">
    <source>
        <dbReference type="ARBA" id="ARBA00023139"/>
    </source>
</evidence>
<keyword evidence="4 11" id="KW-1003">Cell membrane</keyword>
<keyword evidence="5 11" id="KW-0732">Signal</keyword>
<dbReference type="PANTHER" id="PTHR47245">
    <property type="entry name" value="PEPTIDYLPROLYL ISOMERASE"/>
    <property type="match status" value="1"/>
</dbReference>
<feature type="compositionally biased region" description="Polar residues" evidence="12">
    <location>
        <begin position="259"/>
        <end position="269"/>
    </location>
</feature>
<dbReference type="InterPro" id="IPR023059">
    <property type="entry name" value="Foldase_PrsA"/>
</dbReference>
<evidence type="ECO:0000256" key="3">
    <source>
        <dbReference type="ARBA" id="ARBA00006071"/>
    </source>
</evidence>
<dbReference type="EMBL" id="JAKIJS010000001">
    <property type="protein sequence ID" value="MCF6136170.1"/>
    <property type="molecule type" value="Genomic_DNA"/>
</dbReference>
<accession>A0ABS9GWW7</accession>
<dbReference type="PROSITE" id="PS01096">
    <property type="entry name" value="PPIC_PPIASE_1"/>
    <property type="match status" value="1"/>
</dbReference>
<keyword evidence="10 11" id="KW-0449">Lipoprotein</keyword>
<evidence type="ECO:0000256" key="1">
    <source>
        <dbReference type="ARBA" id="ARBA00000971"/>
    </source>
</evidence>
<comment type="function">
    <text evidence="11">Plays a major role in protein secretion by helping the post-translocational extracellular folding of several secreted proteins.</text>
</comment>
<evidence type="ECO:0000256" key="11">
    <source>
        <dbReference type="HAMAP-Rule" id="MF_01145"/>
    </source>
</evidence>
<organism evidence="15 16">
    <name type="scientific">Pseudalkalibacillus berkeleyi</name>
    <dbReference type="NCBI Taxonomy" id="1069813"/>
    <lineage>
        <taxon>Bacteria</taxon>
        <taxon>Bacillati</taxon>
        <taxon>Bacillota</taxon>
        <taxon>Bacilli</taxon>
        <taxon>Bacillales</taxon>
        <taxon>Fictibacillaceae</taxon>
        <taxon>Pseudalkalibacillus</taxon>
    </lineage>
</organism>
<gene>
    <name evidence="11" type="primary">prsA</name>
    <name evidence="15" type="ORF">L2716_00420</name>
</gene>
<comment type="caution">
    <text evidence="15">The sequence shown here is derived from an EMBL/GenBank/DDBJ whole genome shotgun (WGS) entry which is preliminary data.</text>
</comment>
<keyword evidence="7 11" id="KW-0472">Membrane</keyword>
<evidence type="ECO:0000256" key="4">
    <source>
        <dbReference type="ARBA" id="ARBA00022475"/>
    </source>
</evidence>
<dbReference type="Pfam" id="PF13616">
    <property type="entry name" value="Rotamase_3"/>
    <property type="match status" value="1"/>
</dbReference>
<name>A0ABS9GWW7_9BACL</name>
<reference evidence="15 16" key="1">
    <citation type="submission" date="2022-01" db="EMBL/GenBank/DDBJ databases">
        <title>Alkalihalobacillus sp. EGI L200015, a novel bacterium isolated from a salt lake sediment.</title>
        <authorList>
            <person name="Gao L."/>
            <person name="Fang B.-Z."/>
            <person name="Li W.-J."/>
        </authorList>
    </citation>
    <scope>NUCLEOTIDE SEQUENCE [LARGE SCALE GENOMIC DNA]</scope>
    <source>
        <strain evidence="15 16">KCTC 12718</strain>
    </source>
</reference>
<evidence type="ECO:0000256" key="5">
    <source>
        <dbReference type="ARBA" id="ARBA00022729"/>
    </source>
</evidence>